<name>A0A6C0IJA5_9ZZZZ</name>
<evidence type="ECO:0000313" key="2">
    <source>
        <dbReference type="EMBL" id="QHT91977.1"/>
    </source>
</evidence>
<keyword evidence="1" id="KW-0472">Membrane</keyword>
<dbReference type="EMBL" id="MN740173">
    <property type="protein sequence ID" value="QHT91977.1"/>
    <property type="molecule type" value="Genomic_DNA"/>
</dbReference>
<feature type="transmembrane region" description="Helical" evidence="1">
    <location>
        <begin position="53"/>
        <end position="73"/>
    </location>
</feature>
<protein>
    <submittedName>
        <fullName evidence="2">Uncharacterized protein</fullName>
    </submittedName>
</protein>
<accession>A0A6C0IJA5</accession>
<evidence type="ECO:0000256" key="1">
    <source>
        <dbReference type="SAM" id="Phobius"/>
    </source>
</evidence>
<reference evidence="2" key="1">
    <citation type="journal article" date="2020" name="Nature">
        <title>Giant virus diversity and host interactions through global metagenomics.</title>
        <authorList>
            <person name="Schulz F."/>
            <person name="Roux S."/>
            <person name="Paez-Espino D."/>
            <person name="Jungbluth S."/>
            <person name="Walsh D.A."/>
            <person name="Denef V.J."/>
            <person name="McMahon K.D."/>
            <person name="Konstantinidis K.T."/>
            <person name="Eloe-Fadrosh E.A."/>
            <person name="Kyrpides N.C."/>
            <person name="Woyke T."/>
        </authorList>
    </citation>
    <scope>NUCLEOTIDE SEQUENCE</scope>
    <source>
        <strain evidence="2">GVMAG-M-3300023184-86</strain>
    </source>
</reference>
<sequence>MAFPKSLKELCQPALVYFIISFISVGLILLQNLGNEHSYNVGAFSCRVPNTSIVFVIKFIYIMFWTWILNLICKDGYTNVSWLLVLLPYVLFFVIIGIIMINK</sequence>
<keyword evidence="1" id="KW-0812">Transmembrane</keyword>
<dbReference type="AlphaFoldDB" id="A0A6C0IJA5"/>
<feature type="transmembrane region" description="Helical" evidence="1">
    <location>
        <begin position="80"/>
        <end position="101"/>
    </location>
</feature>
<keyword evidence="1" id="KW-1133">Transmembrane helix</keyword>
<organism evidence="2">
    <name type="scientific">viral metagenome</name>
    <dbReference type="NCBI Taxonomy" id="1070528"/>
    <lineage>
        <taxon>unclassified sequences</taxon>
        <taxon>metagenomes</taxon>
        <taxon>organismal metagenomes</taxon>
    </lineage>
</organism>
<proteinExistence type="predicted"/>
<feature type="transmembrane region" description="Helical" evidence="1">
    <location>
        <begin position="14"/>
        <end position="33"/>
    </location>
</feature>